<dbReference type="Pfam" id="PF00343">
    <property type="entry name" value="Phosphorylase"/>
    <property type="match status" value="1"/>
</dbReference>
<comment type="catalytic activity">
    <reaction evidence="1 12">
        <text>[(1-&gt;4)-alpha-D-glucosyl](n) + phosphate = [(1-&gt;4)-alpha-D-glucosyl](n-1) + alpha-D-glucose 1-phosphate</text>
        <dbReference type="Rhea" id="RHEA:41732"/>
        <dbReference type="Rhea" id="RHEA-COMP:9584"/>
        <dbReference type="Rhea" id="RHEA-COMP:9586"/>
        <dbReference type="ChEBI" id="CHEBI:15444"/>
        <dbReference type="ChEBI" id="CHEBI:43474"/>
        <dbReference type="ChEBI" id="CHEBI:58601"/>
        <dbReference type="EC" id="2.4.1.1"/>
    </reaction>
</comment>
<dbReference type="FunFam" id="3.40.50.2000:FF:000034">
    <property type="entry name" value="Alpha-1,4 glucan phosphorylase"/>
    <property type="match status" value="1"/>
</dbReference>
<gene>
    <name evidence="13" type="primary">malP_1</name>
    <name evidence="13" type="ORF">SAMEA2273372_03831</name>
</gene>
<dbReference type="InterPro" id="IPR011833">
    <property type="entry name" value="Glycg_phsphrylas"/>
</dbReference>
<dbReference type="GO" id="GO:0005737">
    <property type="term" value="C:cytoplasm"/>
    <property type="evidence" value="ECO:0007669"/>
    <property type="project" value="TreeGrafter"/>
</dbReference>
<dbReference type="GeneID" id="48575658"/>
<evidence type="ECO:0000256" key="12">
    <source>
        <dbReference type="RuleBase" id="RU000587"/>
    </source>
</evidence>
<comment type="cofactor">
    <cofactor evidence="2 12">
        <name>pyridoxal 5'-phosphate</name>
        <dbReference type="ChEBI" id="CHEBI:597326"/>
    </cofactor>
</comment>
<dbReference type="CDD" id="cd04300">
    <property type="entry name" value="GT35_Glycogen_Phosphorylase"/>
    <property type="match status" value="1"/>
</dbReference>
<dbReference type="NCBIfam" id="NF011562">
    <property type="entry name" value="PRK14986.1"/>
    <property type="match status" value="1"/>
</dbReference>
<dbReference type="EMBL" id="FJZI01000010">
    <property type="protein sequence ID" value="CZX98248.1"/>
    <property type="molecule type" value="Genomic_DNA"/>
</dbReference>
<dbReference type="AlphaFoldDB" id="A0A167FRK7"/>
<reference evidence="13 14" key="1">
    <citation type="submission" date="2016-03" db="EMBL/GenBank/DDBJ databases">
        <authorList>
            <consortium name="Pathogen Informatics"/>
        </authorList>
    </citation>
    <scope>NUCLEOTIDE SEQUENCE [LARGE SCALE GENOMIC DNA]</scope>
    <source>
        <strain evidence="14">e1527</strain>
    </source>
</reference>
<dbReference type="InterPro" id="IPR035090">
    <property type="entry name" value="Pyridoxal_P_attach_site"/>
</dbReference>
<dbReference type="RefSeq" id="WP_041911899.1">
    <property type="nucleotide sequence ID" value="NZ_AP022508.1"/>
</dbReference>
<evidence type="ECO:0000313" key="14">
    <source>
        <dbReference type="Proteomes" id="UP000076063"/>
    </source>
</evidence>
<sequence>MNAPFSYSSPTLSVEALKHSIAYKLMFTIGKDPVIANKHEWLNATLFAVRDRMVERWLRSNRAQLSQETRQVYYLSMEFLIGRTLSNALLSLGIYDDVKTALEEMGLDLEELIDEENDPGLGNGGLGRLAACFLDSLATLALPGRGYGIRYDYGMFKQNIVDGRQKESPDYWLEYGNPWEFKRHNTRYKVRFGGRIQQEGKKSRWVETEEILAVAYDQIIPGYDTDATNTLRLWNAQASSEINLGKFNQGDYFAAVEDKNHSENVSRVLYPDDSTYSGRELRLRQEYFLVSATIQDILSRHHQLHKTYANLAEKTAIHLNDTHPVLSIPELMRLLIDEHKFSWDDAFEVTCQVFSYTNHTLMSEALETWPVDMLGKILPRHLQIIFEINDYFLKTLQEQYPNDTGLLSRASIIDESNGRRVRMAWLAVVISHKVNGVSELHSNLMVQSLFADFAKIFPTRFCNVTNGVTPRRWLALANQPLSDVLDENIGRTWRTDLSQLSELKQHIDFPTVNKAVREAKLLNKKRLAVWLAMHLNVVANPKALFDVQIKRIHEYKRQLMNVLHVITHYNRIKADPTAEWVPRVKIFAGKAASAYYMAKHIIHLINDVAKVVNQDPEIGDKLKVVFIPNYSVSLAQLIIPAADLSEQISTAGTEASGTSNMKFALNGALTIGTLDGANVEMLEHVGEENIFIFGNTTEEVEALRRKGYSPREFYEGDEELRQVLTQIATGVFSPDEPGRYRDLVDSLINFGDHYQVLADYRSYVDCQDKVDELYRQQEKWTSAAMHNIANMGYFSSDRTIKEYAENIWHIDPVRL</sequence>
<comment type="function">
    <text evidence="12">Allosteric enzyme that catalyzes the rate-limiting step in glycogen catabolism, the phosphorolytic cleavage of glycogen to produce glucose-1-phosphate, and plays a central role in maintaining cellular and organismal glucose homeostasis.</text>
</comment>
<dbReference type="FunFam" id="3.40.50.2000:FF:000003">
    <property type="entry name" value="Alpha-1,4 glucan phosphorylase"/>
    <property type="match status" value="1"/>
</dbReference>
<evidence type="ECO:0000256" key="5">
    <source>
        <dbReference type="ARBA" id="ARBA00022600"/>
    </source>
</evidence>
<evidence type="ECO:0000256" key="11">
    <source>
        <dbReference type="PIRSR" id="PIRSR000460-1"/>
    </source>
</evidence>
<dbReference type="Proteomes" id="UP000076063">
    <property type="component" value="Unassembled WGS sequence"/>
</dbReference>
<dbReference type="NCBIfam" id="TIGR02093">
    <property type="entry name" value="P_ylase"/>
    <property type="match status" value="1"/>
</dbReference>
<name>A0A167FRK7_9ENTR</name>
<dbReference type="GO" id="GO:0030170">
    <property type="term" value="F:pyridoxal phosphate binding"/>
    <property type="evidence" value="ECO:0007669"/>
    <property type="project" value="InterPro"/>
</dbReference>
<evidence type="ECO:0000256" key="2">
    <source>
        <dbReference type="ARBA" id="ARBA00001933"/>
    </source>
</evidence>
<comment type="similarity">
    <text evidence="3 12">Belongs to the glycogen phosphorylase family.</text>
</comment>
<evidence type="ECO:0000256" key="9">
    <source>
        <dbReference type="ARBA" id="ARBA00023277"/>
    </source>
</evidence>
<evidence type="ECO:0000256" key="3">
    <source>
        <dbReference type="ARBA" id="ARBA00006047"/>
    </source>
</evidence>
<feature type="modified residue" description="N6-(pyridoxal phosphate)lysine" evidence="11">
    <location>
        <position position="662"/>
    </location>
</feature>
<dbReference type="GO" id="GO:0008184">
    <property type="term" value="F:glycogen phosphorylase activity"/>
    <property type="evidence" value="ECO:0007669"/>
    <property type="project" value="InterPro"/>
</dbReference>
<dbReference type="Gene3D" id="3.40.50.2000">
    <property type="entry name" value="Glycogen Phosphorylase B"/>
    <property type="match status" value="2"/>
</dbReference>
<evidence type="ECO:0000256" key="4">
    <source>
        <dbReference type="ARBA" id="ARBA00022533"/>
    </source>
</evidence>
<evidence type="ECO:0000256" key="10">
    <source>
        <dbReference type="ARBA" id="ARBA00025174"/>
    </source>
</evidence>
<dbReference type="GO" id="GO:0005980">
    <property type="term" value="P:glycogen catabolic process"/>
    <property type="evidence" value="ECO:0007669"/>
    <property type="project" value="TreeGrafter"/>
</dbReference>
<comment type="caution">
    <text evidence="13">The sequence shown here is derived from an EMBL/GenBank/DDBJ whole genome shotgun (WGS) entry which is preliminary data.</text>
</comment>
<dbReference type="OrthoDB" id="7229284at2"/>
<dbReference type="GO" id="GO:0042803">
    <property type="term" value="F:protein homodimerization activity"/>
    <property type="evidence" value="ECO:0007669"/>
    <property type="project" value="UniProtKB-ARBA"/>
</dbReference>
<protein>
    <recommendedName>
        <fullName evidence="12">Alpha-1,4 glucan phosphorylase</fullName>
        <ecNumber evidence="12">2.4.1.1</ecNumber>
    </recommendedName>
</protein>
<comment type="function">
    <text evidence="10">Phosphorylase is an important allosteric enzyme in carbohydrate metabolism. Enzymes from different sources differ in their regulatory mechanisms and in their natural substrates. However, all known phosphorylases share catalytic and structural properties.</text>
</comment>
<dbReference type="PROSITE" id="PS00102">
    <property type="entry name" value="PHOSPHORYLASE"/>
    <property type="match status" value="1"/>
</dbReference>
<dbReference type="PIRSF" id="PIRSF000460">
    <property type="entry name" value="Pprylas_GlgP"/>
    <property type="match status" value="1"/>
</dbReference>
<accession>A0A167FRK7</accession>
<dbReference type="PANTHER" id="PTHR11468:SF3">
    <property type="entry name" value="GLYCOGEN PHOSPHORYLASE, LIVER FORM"/>
    <property type="match status" value="1"/>
</dbReference>
<evidence type="ECO:0000256" key="7">
    <source>
        <dbReference type="ARBA" id="ARBA00022679"/>
    </source>
</evidence>
<keyword evidence="4" id="KW-0021">Allosteric enzyme</keyword>
<keyword evidence="9 12" id="KW-0119">Carbohydrate metabolism</keyword>
<keyword evidence="6 12" id="KW-0328">Glycosyltransferase</keyword>
<dbReference type="EC" id="2.4.1.1" evidence="12"/>
<evidence type="ECO:0000256" key="8">
    <source>
        <dbReference type="ARBA" id="ARBA00022898"/>
    </source>
</evidence>
<organism evidence="13 14">
    <name type="scientific">Enterobacter bugandensis</name>
    <dbReference type="NCBI Taxonomy" id="881260"/>
    <lineage>
        <taxon>Bacteria</taxon>
        <taxon>Pseudomonadati</taxon>
        <taxon>Pseudomonadota</taxon>
        <taxon>Gammaproteobacteria</taxon>
        <taxon>Enterobacterales</taxon>
        <taxon>Enterobacteriaceae</taxon>
        <taxon>Enterobacter</taxon>
    </lineage>
</organism>
<dbReference type="PANTHER" id="PTHR11468">
    <property type="entry name" value="GLYCOGEN PHOSPHORYLASE"/>
    <property type="match status" value="1"/>
</dbReference>
<keyword evidence="5" id="KW-0321">Glycogen metabolism</keyword>
<dbReference type="InterPro" id="IPR000811">
    <property type="entry name" value="Glyco_trans_35"/>
</dbReference>
<proteinExistence type="inferred from homology"/>
<evidence type="ECO:0000256" key="6">
    <source>
        <dbReference type="ARBA" id="ARBA00022676"/>
    </source>
</evidence>
<evidence type="ECO:0000256" key="1">
    <source>
        <dbReference type="ARBA" id="ARBA00001275"/>
    </source>
</evidence>
<keyword evidence="8 11" id="KW-0663">Pyridoxal phosphate</keyword>
<dbReference type="SUPFAM" id="SSF53756">
    <property type="entry name" value="UDP-Glycosyltransferase/glycogen phosphorylase"/>
    <property type="match status" value="1"/>
</dbReference>
<keyword evidence="7 12" id="KW-0808">Transferase</keyword>
<evidence type="ECO:0000313" key="13">
    <source>
        <dbReference type="EMBL" id="CZX98248.1"/>
    </source>
</evidence>